<evidence type="ECO:0000256" key="4">
    <source>
        <dbReference type="SAM" id="Phobius"/>
    </source>
</evidence>
<organism evidence="5 6">
    <name type="scientific">Salinibacillus xinjiangensis</name>
    <dbReference type="NCBI Taxonomy" id="1229268"/>
    <lineage>
        <taxon>Bacteria</taxon>
        <taxon>Bacillati</taxon>
        <taxon>Bacillota</taxon>
        <taxon>Bacilli</taxon>
        <taxon>Bacillales</taxon>
        <taxon>Bacillaceae</taxon>
        <taxon>Salinibacillus</taxon>
    </lineage>
</organism>
<name>A0A6G1X8Z7_9BACI</name>
<dbReference type="Proteomes" id="UP000480185">
    <property type="component" value="Unassembled WGS sequence"/>
</dbReference>
<dbReference type="SUPFAM" id="SSF53448">
    <property type="entry name" value="Nucleotide-diphospho-sugar transferases"/>
    <property type="match status" value="1"/>
</dbReference>
<evidence type="ECO:0000256" key="1">
    <source>
        <dbReference type="ARBA" id="ARBA00006739"/>
    </source>
</evidence>
<dbReference type="PANTHER" id="PTHR43630">
    <property type="entry name" value="POLY-BETA-1,6-N-ACETYL-D-GLUCOSAMINE SYNTHASE"/>
    <property type="match status" value="1"/>
</dbReference>
<keyword evidence="6" id="KW-1185">Reference proteome</keyword>
<keyword evidence="3 5" id="KW-0808">Transferase</keyword>
<feature type="transmembrane region" description="Helical" evidence="4">
    <location>
        <begin position="313"/>
        <end position="337"/>
    </location>
</feature>
<comment type="caution">
    <text evidence="5">The sequence shown here is derived from an EMBL/GenBank/DDBJ whole genome shotgun (WGS) entry which is preliminary data.</text>
</comment>
<keyword evidence="4" id="KW-1133">Transmembrane helix</keyword>
<dbReference type="Pfam" id="PF13641">
    <property type="entry name" value="Glyco_tranf_2_3"/>
    <property type="match status" value="1"/>
</dbReference>
<dbReference type="Gene3D" id="3.90.550.10">
    <property type="entry name" value="Spore Coat Polysaccharide Biosynthesis Protein SpsA, Chain A"/>
    <property type="match status" value="1"/>
</dbReference>
<reference evidence="5 6" key="1">
    <citation type="submission" date="2019-11" db="EMBL/GenBank/DDBJ databases">
        <authorList>
            <person name="Li J."/>
        </authorList>
    </citation>
    <scope>NUCLEOTIDE SEQUENCE [LARGE SCALE GENOMIC DNA]</scope>
    <source>
        <strain evidence="5 6">J4</strain>
    </source>
</reference>
<dbReference type="RefSeq" id="WP_153729308.1">
    <property type="nucleotide sequence ID" value="NZ_WJNH01000009.1"/>
</dbReference>
<dbReference type="AlphaFoldDB" id="A0A6G1X8Z7"/>
<protein>
    <submittedName>
        <fullName evidence="5">Glycosyltransferase</fullName>
    </submittedName>
</protein>
<evidence type="ECO:0000313" key="5">
    <source>
        <dbReference type="EMBL" id="MRG87417.1"/>
    </source>
</evidence>
<feature type="transmembrane region" description="Helical" evidence="4">
    <location>
        <begin position="357"/>
        <end position="373"/>
    </location>
</feature>
<evidence type="ECO:0000256" key="3">
    <source>
        <dbReference type="ARBA" id="ARBA00022679"/>
    </source>
</evidence>
<gene>
    <name evidence="5" type="ORF">GH754_14060</name>
</gene>
<dbReference type="InterPro" id="IPR029044">
    <property type="entry name" value="Nucleotide-diphossugar_trans"/>
</dbReference>
<evidence type="ECO:0000256" key="2">
    <source>
        <dbReference type="ARBA" id="ARBA00022676"/>
    </source>
</evidence>
<sequence>MDPSFFTFIKNFNFLMFLLFTLMYSYRFVYMLIAFKMKKSKKINEDDVQLNKYAVIIAARNEEVVIGELIKSIKKQNYPRQYVDIFVVADNCTDKTSQVAREAGAIVRERFNKTFIGKGYALDFMFNIIEEEYKFKDYDGYFVFDADNVLEENYIAEMNKTLNQGYRVITSYRNSKNFGHNWISAGYSLWFMHEAEYLNHPRMILNSSCAISGTGFLVQADLIRDNGGWIHHLLTEDIEFSIHHIIKGEKIGYCKKAIFYDEQPVTFKQSWNQRLRWAKGFYQVFLKYGKNLVGQMFLGKCNKFSCYDMTMTIMPALLISCLSMLINVSFYLTGLILEQKEIVDLTNQAILESIGSYYGLLYLVGFITTLTEWKTIYCSSWKKIGYTFTFPIFMFTYIPISIVALFKNVEWKPIAHTEVKTLDDIR</sequence>
<proteinExistence type="inferred from homology"/>
<evidence type="ECO:0000313" key="6">
    <source>
        <dbReference type="Proteomes" id="UP000480185"/>
    </source>
</evidence>
<keyword evidence="2" id="KW-0328">Glycosyltransferase</keyword>
<dbReference type="EMBL" id="WJNH01000009">
    <property type="protein sequence ID" value="MRG87417.1"/>
    <property type="molecule type" value="Genomic_DNA"/>
</dbReference>
<keyword evidence="4" id="KW-0472">Membrane</keyword>
<comment type="similarity">
    <text evidence="1">Belongs to the glycosyltransferase 2 family.</text>
</comment>
<dbReference type="CDD" id="cd06438">
    <property type="entry name" value="EpsO_like"/>
    <property type="match status" value="1"/>
</dbReference>
<dbReference type="OrthoDB" id="9797391at2"/>
<keyword evidence="4" id="KW-0812">Transmembrane</keyword>
<dbReference type="PANTHER" id="PTHR43630:SF1">
    <property type="entry name" value="POLY-BETA-1,6-N-ACETYL-D-GLUCOSAMINE SYNTHASE"/>
    <property type="match status" value="1"/>
</dbReference>
<dbReference type="GO" id="GO:0016757">
    <property type="term" value="F:glycosyltransferase activity"/>
    <property type="evidence" value="ECO:0007669"/>
    <property type="project" value="UniProtKB-KW"/>
</dbReference>
<accession>A0A6G1X8Z7</accession>
<feature type="transmembrane region" description="Helical" evidence="4">
    <location>
        <begin position="385"/>
        <end position="406"/>
    </location>
</feature>
<feature type="transmembrane region" description="Helical" evidence="4">
    <location>
        <begin position="12"/>
        <end position="33"/>
    </location>
</feature>